<gene>
    <name evidence="8" type="ORF">E4P33_06240</name>
</gene>
<dbReference type="InterPro" id="IPR020846">
    <property type="entry name" value="MFS_dom"/>
</dbReference>
<dbReference type="InterPro" id="IPR050189">
    <property type="entry name" value="MFS_Efflux_Transporters"/>
</dbReference>
<feature type="transmembrane region" description="Helical" evidence="6">
    <location>
        <begin position="25"/>
        <end position="51"/>
    </location>
</feature>
<feature type="transmembrane region" description="Helical" evidence="6">
    <location>
        <begin position="126"/>
        <end position="148"/>
    </location>
</feature>
<dbReference type="CDD" id="cd17324">
    <property type="entry name" value="MFS_NepI_like"/>
    <property type="match status" value="1"/>
</dbReference>
<accession>A0AAX2SDW0</accession>
<dbReference type="EMBL" id="SPNK01000005">
    <property type="protein sequence ID" value="TFI01720.1"/>
    <property type="molecule type" value="Genomic_DNA"/>
</dbReference>
<feature type="transmembrane region" description="Helical" evidence="6">
    <location>
        <begin position="388"/>
        <end position="406"/>
    </location>
</feature>
<dbReference type="InterPro" id="IPR036259">
    <property type="entry name" value="MFS_trans_sf"/>
</dbReference>
<feature type="domain" description="Major facilitator superfamily (MFS) profile" evidence="7">
    <location>
        <begin position="26"/>
        <end position="410"/>
    </location>
</feature>
<dbReference type="PANTHER" id="PTHR43124:SF3">
    <property type="entry name" value="CHLORAMPHENICOL EFFLUX PUMP RV0191"/>
    <property type="match status" value="1"/>
</dbReference>
<feature type="transmembrane region" description="Helical" evidence="6">
    <location>
        <begin position="160"/>
        <end position="183"/>
    </location>
</feature>
<dbReference type="Proteomes" id="UP000298017">
    <property type="component" value="Unassembled WGS sequence"/>
</dbReference>
<reference evidence="8 9" key="1">
    <citation type="submission" date="2019-03" db="EMBL/GenBank/DDBJ databases">
        <title>Genome Sequencing and Assembly of Various Microbes Isolated from Alder Root Nodule.</title>
        <authorList>
            <person name="Swanson E."/>
            <person name="Sevigny J.L."/>
            <person name="Pesce C."/>
            <person name="Davis I."/>
            <person name="Kleiner V."/>
            <person name="Tisa L."/>
        </authorList>
    </citation>
    <scope>NUCLEOTIDE SEQUENCE [LARGE SCALE GENOMIC DNA]</scope>
    <source>
        <strain evidence="8 9">4R-31</strain>
    </source>
</reference>
<protein>
    <submittedName>
        <fullName evidence="8">MFS transporter</fullName>
    </submittedName>
</protein>
<feature type="transmembrane region" description="Helical" evidence="6">
    <location>
        <begin position="189"/>
        <end position="209"/>
    </location>
</feature>
<keyword evidence="5 6" id="KW-0472">Membrane</keyword>
<evidence type="ECO:0000313" key="8">
    <source>
        <dbReference type="EMBL" id="TFI01720.1"/>
    </source>
</evidence>
<comment type="subcellular location">
    <subcellularLocation>
        <location evidence="1">Cell membrane</location>
        <topology evidence="1">Multi-pass membrane protein</topology>
    </subcellularLocation>
</comment>
<dbReference type="AlphaFoldDB" id="A0AAX2SDW0"/>
<feature type="transmembrane region" description="Helical" evidence="6">
    <location>
        <begin position="230"/>
        <end position="253"/>
    </location>
</feature>
<organism evidence="8 9">
    <name type="scientific">Kocuria rhizophila</name>
    <dbReference type="NCBI Taxonomy" id="72000"/>
    <lineage>
        <taxon>Bacteria</taxon>
        <taxon>Bacillati</taxon>
        <taxon>Actinomycetota</taxon>
        <taxon>Actinomycetes</taxon>
        <taxon>Micrococcales</taxon>
        <taxon>Micrococcaceae</taxon>
        <taxon>Kocuria</taxon>
    </lineage>
</organism>
<keyword evidence="2" id="KW-1003">Cell membrane</keyword>
<dbReference type="Pfam" id="PF07690">
    <property type="entry name" value="MFS_1"/>
    <property type="match status" value="1"/>
</dbReference>
<evidence type="ECO:0000256" key="3">
    <source>
        <dbReference type="ARBA" id="ARBA00022692"/>
    </source>
</evidence>
<dbReference type="InterPro" id="IPR011701">
    <property type="entry name" value="MFS"/>
</dbReference>
<proteinExistence type="predicted"/>
<dbReference type="GO" id="GO:0022857">
    <property type="term" value="F:transmembrane transporter activity"/>
    <property type="evidence" value="ECO:0007669"/>
    <property type="project" value="InterPro"/>
</dbReference>
<evidence type="ECO:0000259" key="7">
    <source>
        <dbReference type="PROSITE" id="PS50850"/>
    </source>
</evidence>
<feature type="transmembrane region" description="Helical" evidence="6">
    <location>
        <begin position="265"/>
        <end position="285"/>
    </location>
</feature>
<evidence type="ECO:0000256" key="2">
    <source>
        <dbReference type="ARBA" id="ARBA00022475"/>
    </source>
</evidence>
<feature type="transmembrane region" description="Helical" evidence="6">
    <location>
        <begin position="100"/>
        <end position="120"/>
    </location>
</feature>
<dbReference type="GO" id="GO:0005886">
    <property type="term" value="C:plasma membrane"/>
    <property type="evidence" value="ECO:0007669"/>
    <property type="project" value="UniProtKB-SubCell"/>
</dbReference>
<dbReference type="PANTHER" id="PTHR43124">
    <property type="entry name" value="PURINE EFFLUX PUMP PBUE"/>
    <property type="match status" value="1"/>
</dbReference>
<keyword evidence="4 6" id="KW-1133">Transmembrane helix</keyword>
<evidence type="ECO:0000256" key="4">
    <source>
        <dbReference type="ARBA" id="ARBA00022989"/>
    </source>
</evidence>
<feature type="transmembrane region" description="Helical" evidence="6">
    <location>
        <begin position="71"/>
        <end position="93"/>
    </location>
</feature>
<keyword evidence="9" id="KW-1185">Reference proteome</keyword>
<evidence type="ECO:0000256" key="1">
    <source>
        <dbReference type="ARBA" id="ARBA00004651"/>
    </source>
</evidence>
<evidence type="ECO:0000313" key="9">
    <source>
        <dbReference type="Proteomes" id="UP000298017"/>
    </source>
</evidence>
<dbReference type="Gene3D" id="1.20.1250.20">
    <property type="entry name" value="MFS general substrate transporter like domains"/>
    <property type="match status" value="2"/>
</dbReference>
<comment type="caution">
    <text evidence="8">The sequence shown here is derived from an EMBL/GenBank/DDBJ whole genome shotgun (WGS) entry which is preliminary data.</text>
</comment>
<feature type="transmembrane region" description="Helical" evidence="6">
    <location>
        <begin position="361"/>
        <end position="382"/>
    </location>
</feature>
<keyword evidence="3 6" id="KW-0812">Transmembrane</keyword>
<evidence type="ECO:0000256" key="5">
    <source>
        <dbReference type="ARBA" id="ARBA00023136"/>
    </source>
</evidence>
<feature type="transmembrane region" description="Helical" evidence="6">
    <location>
        <begin position="321"/>
        <end position="340"/>
    </location>
</feature>
<sequence>MPPLAPGSSKGRVVMTQLTPARRRLALLALALGGFGIGCTEFASMGLLPQIAQDLMPQLYGQSPETGIARAGWMVSAYAAGVVVGAPVISFLAAKSSRTVMLLVMAAALLAGSLASALAPSFESLVVLRFLAGVPHGAYFGLASLVAATVMGPGNQAKGVALALSGLTVANVVGVPVMTAIGQAWGWRMAYGAVALVFAATVIGLWFTVPRQEPVVGASRRGELKAFALPQVWIVMGVAAVGFGGFFAIYTYLTQMGRELAGLSASAIPWLLAVVGVGMTIGNALGGISADRSARRTMAVGFPALALALLLMGILGGSPVGIFVAGFVMALVNSFIMPSIQSWLITAAGSAQLMGASLNHAAFNVANSIGALLGGVVISAGFGYRSPAVVACALSVVGGLLALAGVQRQKADRRRRLAAGHPVTASQTAV</sequence>
<name>A0AAX2SDW0_KOCRH</name>
<dbReference type="PROSITE" id="PS50850">
    <property type="entry name" value="MFS"/>
    <property type="match status" value="1"/>
</dbReference>
<evidence type="ECO:0000256" key="6">
    <source>
        <dbReference type="SAM" id="Phobius"/>
    </source>
</evidence>
<dbReference type="SUPFAM" id="SSF103473">
    <property type="entry name" value="MFS general substrate transporter"/>
    <property type="match status" value="1"/>
</dbReference>
<feature type="transmembrane region" description="Helical" evidence="6">
    <location>
        <begin position="297"/>
        <end position="315"/>
    </location>
</feature>